<accession>A0A9D4BVY5</accession>
<comment type="caution">
    <text evidence="5">The sequence shown here is derived from an EMBL/GenBank/DDBJ whole genome shotgun (WGS) entry which is preliminary data.</text>
</comment>
<evidence type="ECO:0000313" key="6">
    <source>
        <dbReference type="Proteomes" id="UP000828390"/>
    </source>
</evidence>
<evidence type="ECO:0000256" key="3">
    <source>
        <dbReference type="ARBA" id="ARBA00022833"/>
    </source>
</evidence>
<keyword evidence="6" id="KW-1185">Reference proteome</keyword>
<keyword evidence="1" id="KW-0479">Metal-binding</keyword>
<name>A0A9D4BVY5_DREPO</name>
<dbReference type="Gene3D" id="2.20.25.240">
    <property type="match status" value="1"/>
</dbReference>
<feature type="domain" description="FLYWCH-type" evidence="4">
    <location>
        <begin position="4"/>
        <end position="63"/>
    </location>
</feature>
<evidence type="ECO:0000313" key="5">
    <source>
        <dbReference type="EMBL" id="KAH3711995.1"/>
    </source>
</evidence>
<evidence type="ECO:0000256" key="2">
    <source>
        <dbReference type="ARBA" id="ARBA00022771"/>
    </source>
</evidence>
<protein>
    <recommendedName>
        <fullName evidence="4">FLYWCH-type domain-containing protein</fullName>
    </recommendedName>
</protein>
<keyword evidence="2" id="KW-0863">Zinc-finger</keyword>
<dbReference type="InterPro" id="IPR007588">
    <property type="entry name" value="Znf_FLYWCH"/>
</dbReference>
<proteinExistence type="predicted"/>
<dbReference type="EMBL" id="JAIWYP010000014">
    <property type="protein sequence ID" value="KAH3711995.1"/>
    <property type="molecule type" value="Genomic_DNA"/>
</dbReference>
<reference evidence="5" key="1">
    <citation type="journal article" date="2019" name="bioRxiv">
        <title>The Genome of the Zebra Mussel, Dreissena polymorpha: A Resource for Invasive Species Research.</title>
        <authorList>
            <person name="McCartney M.A."/>
            <person name="Auch B."/>
            <person name="Kono T."/>
            <person name="Mallez S."/>
            <person name="Zhang Y."/>
            <person name="Obille A."/>
            <person name="Becker A."/>
            <person name="Abrahante J.E."/>
            <person name="Garbe J."/>
            <person name="Badalamenti J.P."/>
            <person name="Herman A."/>
            <person name="Mangelson H."/>
            <person name="Liachko I."/>
            <person name="Sullivan S."/>
            <person name="Sone E.D."/>
            <person name="Koren S."/>
            <person name="Silverstein K.A.T."/>
            <person name="Beckman K.B."/>
            <person name="Gohl D.M."/>
        </authorList>
    </citation>
    <scope>NUCLEOTIDE SEQUENCE</scope>
    <source>
        <strain evidence="5">Duluth1</strain>
        <tissue evidence="5">Whole animal</tissue>
    </source>
</reference>
<sequence>MEIIKNNKGGQKLCYMGYCYTKKAKSAVSKRWECDQRGSQKCRAIATTDLELTVMKSVTEHTHAADMFKGKT</sequence>
<keyword evidence="3" id="KW-0862">Zinc</keyword>
<dbReference type="Pfam" id="PF04500">
    <property type="entry name" value="FLYWCH"/>
    <property type="match status" value="1"/>
</dbReference>
<dbReference type="GO" id="GO:0008270">
    <property type="term" value="F:zinc ion binding"/>
    <property type="evidence" value="ECO:0007669"/>
    <property type="project" value="UniProtKB-KW"/>
</dbReference>
<evidence type="ECO:0000256" key="1">
    <source>
        <dbReference type="ARBA" id="ARBA00022723"/>
    </source>
</evidence>
<evidence type="ECO:0000259" key="4">
    <source>
        <dbReference type="Pfam" id="PF04500"/>
    </source>
</evidence>
<reference evidence="5" key="2">
    <citation type="submission" date="2020-11" db="EMBL/GenBank/DDBJ databases">
        <authorList>
            <person name="McCartney M.A."/>
            <person name="Auch B."/>
            <person name="Kono T."/>
            <person name="Mallez S."/>
            <person name="Becker A."/>
            <person name="Gohl D.M."/>
            <person name="Silverstein K.A.T."/>
            <person name="Koren S."/>
            <person name="Bechman K.B."/>
            <person name="Herman A."/>
            <person name="Abrahante J.E."/>
            <person name="Garbe J."/>
        </authorList>
    </citation>
    <scope>NUCLEOTIDE SEQUENCE</scope>
    <source>
        <strain evidence="5">Duluth1</strain>
        <tissue evidence="5">Whole animal</tissue>
    </source>
</reference>
<organism evidence="5 6">
    <name type="scientific">Dreissena polymorpha</name>
    <name type="common">Zebra mussel</name>
    <name type="synonym">Mytilus polymorpha</name>
    <dbReference type="NCBI Taxonomy" id="45954"/>
    <lineage>
        <taxon>Eukaryota</taxon>
        <taxon>Metazoa</taxon>
        <taxon>Spiralia</taxon>
        <taxon>Lophotrochozoa</taxon>
        <taxon>Mollusca</taxon>
        <taxon>Bivalvia</taxon>
        <taxon>Autobranchia</taxon>
        <taxon>Heteroconchia</taxon>
        <taxon>Euheterodonta</taxon>
        <taxon>Imparidentia</taxon>
        <taxon>Neoheterodontei</taxon>
        <taxon>Myida</taxon>
        <taxon>Dreissenoidea</taxon>
        <taxon>Dreissenidae</taxon>
        <taxon>Dreissena</taxon>
    </lineage>
</organism>
<dbReference type="Proteomes" id="UP000828390">
    <property type="component" value="Unassembled WGS sequence"/>
</dbReference>
<dbReference type="AlphaFoldDB" id="A0A9D4BVY5"/>
<gene>
    <name evidence="5" type="ORF">DPMN_071672</name>
</gene>